<gene>
    <name evidence="2" type="ORF">J2Z31_001718</name>
</gene>
<proteinExistence type="predicted"/>
<feature type="region of interest" description="Disordered" evidence="1">
    <location>
        <begin position="61"/>
        <end position="94"/>
    </location>
</feature>
<comment type="caution">
    <text evidence="2">The sequence shown here is derived from an EMBL/GenBank/DDBJ whole genome shotgun (WGS) entry which is preliminary data.</text>
</comment>
<protein>
    <recommendedName>
        <fullName evidence="4">Cold shock protein</fullName>
    </recommendedName>
</protein>
<evidence type="ECO:0008006" key="4">
    <source>
        <dbReference type="Google" id="ProtNLM"/>
    </source>
</evidence>
<dbReference type="EMBL" id="JAGILA010000002">
    <property type="protein sequence ID" value="MBP2235226.1"/>
    <property type="molecule type" value="Genomic_DNA"/>
</dbReference>
<keyword evidence="3" id="KW-1185">Reference proteome</keyword>
<accession>A0ABS4QYJ7</accession>
<dbReference type="Proteomes" id="UP000730739">
    <property type="component" value="Unassembled WGS sequence"/>
</dbReference>
<reference evidence="2 3" key="1">
    <citation type="submission" date="2021-03" db="EMBL/GenBank/DDBJ databases">
        <title>Genomic Encyclopedia of Type Strains, Phase IV (KMG-IV): sequencing the most valuable type-strain genomes for metagenomic binning, comparative biology and taxonomic classification.</title>
        <authorList>
            <person name="Goeker M."/>
        </authorList>
    </citation>
    <scope>NUCLEOTIDE SEQUENCE [LARGE SCALE GENOMIC DNA]</scope>
    <source>
        <strain evidence="2 3">DSM 13372</strain>
    </source>
</reference>
<evidence type="ECO:0000313" key="2">
    <source>
        <dbReference type="EMBL" id="MBP2235226.1"/>
    </source>
</evidence>
<dbReference type="RefSeq" id="WP_209601462.1">
    <property type="nucleotide sequence ID" value="NZ_JAGILA010000002.1"/>
</dbReference>
<evidence type="ECO:0000256" key="1">
    <source>
        <dbReference type="SAM" id="MobiDB-lite"/>
    </source>
</evidence>
<name>A0ABS4QYJ7_9HYPH</name>
<sequence>MSTHRYKVGDWIVLNGAPIRFISNNGPCRIVAALPASFQEPQYRVRFESENFERCIAESDIDSERSARASPAEGDSDRLGRSGWVTPLTTTIKR</sequence>
<organism evidence="2 3">
    <name type="scientific">Sinorhizobium kostiense</name>
    <dbReference type="NCBI Taxonomy" id="76747"/>
    <lineage>
        <taxon>Bacteria</taxon>
        <taxon>Pseudomonadati</taxon>
        <taxon>Pseudomonadota</taxon>
        <taxon>Alphaproteobacteria</taxon>
        <taxon>Hyphomicrobiales</taxon>
        <taxon>Rhizobiaceae</taxon>
        <taxon>Sinorhizobium/Ensifer group</taxon>
        <taxon>Sinorhizobium</taxon>
    </lineage>
</organism>
<evidence type="ECO:0000313" key="3">
    <source>
        <dbReference type="Proteomes" id="UP000730739"/>
    </source>
</evidence>